<evidence type="ECO:0000256" key="4">
    <source>
        <dbReference type="ARBA" id="ARBA00022989"/>
    </source>
</evidence>
<feature type="transmembrane region" description="Helical" evidence="7">
    <location>
        <begin position="121"/>
        <end position="142"/>
    </location>
</feature>
<keyword evidence="2" id="KW-1003">Cell membrane</keyword>
<dbReference type="InterPro" id="IPR051791">
    <property type="entry name" value="Pra-immunoreactive"/>
</dbReference>
<sequence>MTTPEPPGEPTPPSFEKPAAGGSPSDQPPLYNPDPASPPPPQSPYDSNPYENNPYGNAQPYYNPDGGEPGGAVPGAMPPLGGIWIRLVARIIDGVLLAIVAVPLSFVAAAARNNERTTATFVVETGILLLYFVYEGLMLTLAGGQTVGKKVMGIRVAMLADGSPPVGSAGWIRAAVYSLPNIICCVWQLVNVLWCTWDRPYQQCLHDKAAKTVVVKAVRTV</sequence>
<feature type="compositionally biased region" description="Pro residues" evidence="6">
    <location>
        <begin position="26"/>
        <end position="43"/>
    </location>
</feature>
<evidence type="ECO:0000259" key="8">
    <source>
        <dbReference type="Pfam" id="PF06271"/>
    </source>
</evidence>
<gene>
    <name evidence="9" type="ORF">ACEZDJ_00270</name>
</gene>
<feature type="transmembrane region" description="Helical" evidence="7">
    <location>
        <begin position="87"/>
        <end position="109"/>
    </location>
</feature>
<keyword evidence="3 7" id="KW-0812">Transmembrane</keyword>
<evidence type="ECO:0000256" key="3">
    <source>
        <dbReference type="ARBA" id="ARBA00022692"/>
    </source>
</evidence>
<name>A0ABV6UE49_9ACTN</name>
<evidence type="ECO:0000256" key="1">
    <source>
        <dbReference type="ARBA" id="ARBA00004651"/>
    </source>
</evidence>
<evidence type="ECO:0000256" key="2">
    <source>
        <dbReference type="ARBA" id="ARBA00022475"/>
    </source>
</evidence>
<evidence type="ECO:0000256" key="6">
    <source>
        <dbReference type="SAM" id="MobiDB-lite"/>
    </source>
</evidence>
<dbReference type="Proteomes" id="UP001592528">
    <property type="component" value="Unassembled WGS sequence"/>
</dbReference>
<evidence type="ECO:0000256" key="5">
    <source>
        <dbReference type="ARBA" id="ARBA00023136"/>
    </source>
</evidence>
<proteinExistence type="predicted"/>
<dbReference type="PANTHER" id="PTHR36115:SF4">
    <property type="entry name" value="MEMBRANE PROTEIN"/>
    <property type="match status" value="1"/>
</dbReference>
<comment type="subcellular location">
    <subcellularLocation>
        <location evidence="1">Cell membrane</location>
        <topology evidence="1">Multi-pass membrane protein</topology>
    </subcellularLocation>
</comment>
<feature type="region of interest" description="Disordered" evidence="6">
    <location>
        <begin position="1"/>
        <end position="70"/>
    </location>
</feature>
<feature type="domain" description="RDD" evidence="8">
    <location>
        <begin position="81"/>
        <end position="211"/>
    </location>
</feature>
<dbReference type="Pfam" id="PF06271">
    <property type="entry name" value="RDD"/>
    <property type="match status" value="1"/>
</dbReference>
<reference evidence="9 10" key="1">
    <citation type="submission" date="2024-09" db="EMBL/GenBank/DDBJ databases">
        <authorList>
            <person name="Lee S.D."/>
        </authorList>
    </citation>
    <scope>NUCLEOTIDE SEQUENCE [LARGE SCALE GENOMIC DNA]</scope>
    <source>
        <strain evidence="9 10">N1-5</strain>
    </source>
</reference>
<feature type="compositionally biased region" description="Pro residues" evidence="6">
    <location>
        <begin position="1"/>
        <end position="15"/>
    </location>
</feature>
<keyword evidence="5 7" id="KW-0472">Membrane</keyword>
<keyword evidence="10" id="KW-1185">Reference proteome</keyword>
<accession>A0ABV6UE49</accession>
<dbReference type="RefSeq" id="WP_037596930.1">
    <property type="nucleotide sequence ID" value="NZ_JBHEZZ010000001.1"/>
</dbReference>
<protein>
    <submittedName>
        <fullName evidence="9">RDD family protein</fullName>
    </submittedName>
</protein>
<comment type="caution">
    <text evidence="9">The sequence shown here is derived from an EMBL/GenBank/DDBJ whole genome shotgun (WGS) entry which is preliminary data.</text>
</comment>
<evidence type="ECO:0000256" key="7">
    <source>
        <dbReference type="SAM" id="Phobius"/>
    </source>
</evidence>
<evidence type="ECO:0000313" key="9">
    <source>
        <dbReference type="EMBL" id="MFC1399728.1"/>
    </source>
</evidence>
<keyword evidence="4 7" id="KW-1133">Transmembrane helix</keyword>
<evidence type="ECO:0000313" key="10">
    <source>
        <dbReference type="Proteomes" id="UP001592528"/>
    </source>
</evidence>
<organism evidence="9 10">
    <name type="scientific">Streptacidiphilus cavernicola</name>
    <dbReference type="NCBI Taxonomy" id="3342716"/>
    <lineage>
        <taxon>Bacteria</taxon>
        <taxon>Bacillati</taxon>
        <taxon>Actinomycetota</taxon>
        <taxon>Actinomycetes</taxon>
        <taxon>Kitasatosporales</taxon>
        <taxon>Streptomycetaceae</taxon>
        <taxon>Streptacidiphilus</taxon>
    </lineage>
</organism>
<dbReference type="PANTHER" id="PTHR36115">
    <property type="entry name" value="PROLINE-RICH ANTIGEN HOMOLOG-RELATED"/>
    <property type="match status" value="1"/>
</dbReference>
<dbReference type="EMBL" id="JBHEZZ010000001">
    <property type="protein sequence ID" value="MFC1399728.1"/>
    <property type="molecule type" value="Genomic_DNA"/>
</dbReference>
<dbReference type="InterPro" id="IPR010432">
    <property type="entry name" value="RDD"/>
</dbReference>